<keyword evidence="7" id="KW-1185">Reference proteome</keyword>
<dbReference type="SUPFAM" id="SSF101148">
    <property type="entry name" value="Plant invertase/pectin methylesterase inhibitor"/>
    <property type="match status" value="1"/>
</dbReference>
<proteinExistence type="inferred from homology"/>
<evidence type="ECO:0000256" key="3">
    <source>
        <dbReference type="ARBA" id="ARBA00038471"/>
    </source>
</evidence>
<feature type="signal peptide" evidence="4">
    <location>
        <begin position="1"/>
        <end position="20"/>
    </location>
</feature>
<dbReference type="InterPro" id="IPR035513">
    <property type="entry name" value="Invertase/methylesterase_inhib"/>
</dbReference>
<feature type="chain" id="PRO_5032545472" description="Pectinesterase inhibitor domain-containing protein" evidence="4">
    <location>
        <begin position="21"/>
        <end position="177"/>
    </location>
</feature>
<evidence type="ECO:0000256" key="4">
    <source>
        <dbReference type="SAM" id="SignalP"/>
    </source>
</evidence>
<accession>A0A835END3</accession>
<protein>
    <recommendedName>
        <fullName evidence="5">Pectinesterase inhibitor domain-containing protein</fullName>
    </recommendedName>
</protein>
<dbReference type="EMBL" id="JACEFO010001762">
    <property type="protein sequence ID" value="KAF8707091.1"/>
    <property type="molecule type" value="Genomic_DNA"/>
</dbReference>
<feature type="domain" description="Pectinesterase inhibitor" evidence="5">
    <location>
        <begin position="25"/>
        <end position="114"/>
    </location>
</feature>
<dbReference type="Proteomes" id="UP000636709">
    <property type="component" value="Unassembled WGS sequence"/>
</dbReference>
<sequence length="177" mass="18544">MQAVVVVVLLAILPITPVLAIGSPAISATCAAVTTQPREYCVGFLSGEPAAMAATGAHGVAAAAMNTTARKAASTSRVIADLVDELWTCHGYYTTMVESLSGVLVDFRDGRIDNVTLDKAYNAGHQPMGCDALLLHGNAHKNPFSKENGENDKLARLVVAITSLLARKRLVGSLMLP</sequence>
<evidence type="ECO:0000313" key="7">
    <source>
        <dbReference type="Proteomes" id="UP000636709"/>
    </source>
</evidence>
<comment type="similarity">
    <text evidence="3">Belongs to the PMEI family.</text>
</comment>
<dbReference type="GO" id="GO:0004857">
    <property type="term" value="F:enzyme inhibitor activity"/>
    <property type="evidence" value="ECO:0007669"/>
    <property type="project" value="InterPro"/>
</dbReference>
<evidence type="ECO:0000313" key="6">
    <source>
        <dbReference type="EMBL" id="KAF8707091.1"/>
    </source>
</evidence>
<name>A0A835END3_9POAL</name>
<dbReference type="OrthoDB" id="683621at2759"/>
<evidence type="ECO:0000259" key="5">
    <source>
        <dbReference type="Pfam" id="PF04043"/>
    </source>
</evidence>
<gene>
    <name evidence="6" type="ORF">HU200_030323</name>
</gene>
<keyword evidence="2" id="KW-1015">Disulfide bond</keyword>
<dbReference type="InterPro" id="IPR006501">
    <property type="entry name" value="Pectinesterase_inhib_dom"/>
</dbReference>
<dbReference type="PANTHER" id="PTHR35357">
    <property type="entry name" value="OS02G0537100 PROTEIN"/>
    <property type="match status" value="1"/>
</dbReference>
<reference evidence="6" key="1">
    <citation type="submission" date="2020-07" db="EMBL/GenBank/DDBJ databases">
        <title>Genome sequence and genetic diversity analysis of an under-domesticated orphan crop, white fonio (Digitaria exilis).</title>
        <authorList>
            <person name="Bennetzen J.L."/>
            <person name="Chen S."/>
            <person name="Ma X."/>
            <person name="Wang X."/>
            <person name="Yssel A.E.J."/>
            <person name="Chaluvadi S.R."/>
            <person name="Johnson M."/>
            <person name="Gangashetty P."/>
            <person name="Hamidou F."/>
            <person name="Sanogo M.D."/>
            <person name="Zwaenepoel A."/>
            <person name="Wallace J."/>
            <person name="Van De Peer Y."/>
            <person name="Van Deynze A."/>
        </authorList>
    </citation>
    <scope>NUCLEOTIDE SEQUENCE</scope>
    <source>
        <tissue evidence="6">Leaves</tissue>
    </source>
</reference>
<dbReference type="Gene3D" id="1.20.140.40">
    <property type="entry name" value="Invertase/pectin methylesterase inhibitor family protein"/>
    <property type="match status" value="1"/>
</dbReference>
<comment type="caution">
    <text evidence="6">The sequence shown here is derived from an EMBL/GenBank/DDBJ whole genome shotgun (WGS) entry which is preliminary data.</text>
</comment>
<dbReference type="AlphaFoldDB" id="A0A835END3"/>
<dbReference type="PANTHER" id="PTHR35357:SF8">
    <property type="entry name" value="OS01G0111000 PROTEIN"/>
    <property type="match status" value="1"/>
</dbReference>
<organism evidence="6 7">
    <name type="scientific">Digitaria exilis</name>
    <dbReference type="NCBI Taxonomy" id="1010633"/>
    <lineage>
        <taxon>Eukaryota</taxon>
        <taxon>Viridiplantae</taxon>
        <taxon>Streptophyta</taxon>
        <taxon>Embryophyta</taxon>
        <taxon>Tracheophyta</taxon>
        <taxon>Spermatophyta</taxon>
        <taxon>Magnoliopsida</taxon>
        <taxon>Liliopsida</taxon>
        <taxon>Poales</taxon>
        <taxon>Poaceae</taxon>
        <taxon>PACMAD clade</taxon>
        <taxon>Panicoideae</taxon>
        <taxon>Panicodae</taxon>
        <taxon>Paniceae</taxon>
        <taxon>Anthephorinae</taxon>
        <taxon>Digitaria</taxon>
    </lineage>
</organism>
<evidence type="ECO:0000256" key="2">
    <source>
        <dbReference type="ARBA" id="ARBA00023157"/>
    </source>
</evidence>
<dbReference type="Pfam" id="PF04043">
    <property type="entry name" value="PMEI"/>
    <property type="match status" value="1"/>
</dbReference>
<keyword evidence="1 4" id="KW-0732">Signal</keyword>
<evidence type="ECO:0000256" key="1">
    <source>
        <dbReference type="ARBA" id="ARBA00022729"/>
    </source>
</evidence>